<keyword evidence="3" id="KW-1185">Reference proteome</keyword>
<feature type="transmembrane region" description="Helical" evidence="1">
    <location>
        <begin position="58"/>
        <end position="76"/>
    </location>
</feature>
<feature type="transmembrane region" description="Helical" evidence="1">
    <location>
        <begin position="177"/>
        <end position="195"/>
    </location>
</feature>
<feature type="transmembrane region" description="Helical" evidence="1">
    <location>
        <begin position="359"/>
        <end position="383"/>
    </location>
</feature>
<feature type="transmembrane region" description="Helical" evidence="1">
    <location>
        <begin position="142"/>
        <end position="162"/>
    </location>
</feature>
<gene>
    <name evidence="2" type="ORF">C5F48_16475</name>
</gene>
<dbReference type="AlphaFoldDB" id="A0A2T4JS92"/>
<evidence type="ECO:0000256" key="1">
    <source>
        <dbReference type="SAM" id="Phobius"/>
    </source>
</evidence>
<proteinExistence type="predicted"/>
<evidence type="ECO:0000313" key="2">
    <source>
        <dbReference type="EMBL" id="PTE20633.1"/>
    </source>
</evidence>
<name>A0A2T4JS92_9RHOB</name>
<dbReference type="OrthoDB" id="9770040at2"/>
<dbReference type="InterPro" id="IPR010266">
    <property type="entry name" value="NnrS"/>
</dbReference>
<organism evidence="2 3">
    <name type="scientific">Cereibacter changlensis JA139</name>
    <dbReference type="NCBI Taxonomy" id="1188249"/>
    <lineage>
        <taxon>Bacteria</taxon>
        <taxon>Pseudomonadati</taxon>
        <taxon>Pseudomonadota</taxon>
        <taxon>Alphaproteobacteria</taxon>
        <taxon>Rhodobacterales</taxon>
        <taxon>Paracoccaceae</taxon>
        <taxon>Cereibacter</taxon>
    </lineage>
</organism>
<reference evidence="2 3" key="1">
    <citation type="submission" date="2018-03" db="EMBL/GenBank/DDBJ databases">
        <title>Cereibacter changlensis.</title>
        <authorList>
            <person name="Meyer T.E."/>
            <person name="Miller S."/>
            <person name="Lodha T."/>
            <person name="Gandham S."/>
            <person name="Chintalapati S."/>
            <person name="Chintalapati V.R."/>
        </authorList>
    </citation>
    <scope>NUCLEOTIDE SEQUENCE [LARGE SCALE GENOMIC DNA]</scope>
    <source>
        <strain evidence="2 3">JA139</strain>
    </source>
</reference>
<keyword evidence="1" id="KW-1133">Transmembrane helix</keyword>
<feature type="transmembrane region" description="Helical" evidence="1">
    <location>
        <begin position="301"/>
        <end position="323"/>
    </location>
</feature>
<dbReference type="EMBL" id="PZKG01000092">
    <property type="protein sequence ID" value="PTE20633.1"/>
    <property type="molecule type" value="Genomic_DNA"/>
</dbReference>
<accession>A0A2T4JS92</accession>
<comment type="caution">
    <text evidence="2">The sequence shown here is derived from an EMBL/GenBank/DDBJ whole genome shotgun (WGS) entry which is preliminary data.</text>
</comment>
<protein>
    <submittedName>
        <fullName evidence="2">NnrS family protein</fullName>
    </submittedName>
</protein>
<evidence type="ECO:0000313" key="3">
    <source>
        <dbReference type="Proteomes" id="UP000241010"/>
    </source>
</evidence>
<feature type="transmembrane region" description="Helical" evidence="1">
    <location>
        <begin position="216"/>
        <end position="236"/>
    </location>
</feature>
<feature type="transmembrane region" description="Helical" evidence="1">
    <location>
        <begin position="268"/>
        <end position="289"/>
    </location>
</feature>
<dbReference type="Proteomes" id="UP000241010">
    <property type="component" value="Unassembled WGS sequence"/>
</dbReference>
<feature type="transmembrane region" description="Helical" evidence="1">
    <location>
        <begin position="111"/>
        <end position="130"/>
    </location>
</feature>
<sequence>MTLSPKRLSDLWLAPHRPLFLAAGLWSVLALAWWQWGVALGLPSPGLGTPVHWHAHEMLAGFGGASMAAYFLTAVTGWTGRPPVTGRLLQAVVALWCLERLAMVWGDSLPLPLLLLPGIGYFGLVAGLLYRDILGARVWGKLGFPSAVLALGLADLLFVVAAREGTLPFDMQALTRALWMFFAIKVSVIGGKMLPAFTGNWLKLIGRGRMPRQNPLADRLGLLLLFAALGLTLAGVERASAVALMLAALVQFWRFAGWASLTAFGNPLLAMLHLTFLWLPFGLMLVGLARLFPEILREADVVHALTMGAMGGMILSIAARAAARRDGPALRAGPMLILGYALIWLATGARLAVDALPDHYAGLIAGAATLWTLGWALFLLAFLPTALGPVLRPIFSGPKA</sequence>
<dbReference type="Pfam" id="PF05940">
    <property type="entry name" value="NnrS"/>
    <property type="match status" value="1"/>
</dbReference>
<feature type="transmembrane region" description="Helical" evidence="1">
    <location>
        <begin position="335"/>
        <end position="353"/>
    </location>
</feature>
<keyword evidence="1" id="KW-0812">Transmembrane</keyword>
<feature type="transmembrane region" description="Helical" evidence="1">
    <location>
        <begin position="20"/>
        <end position="38"/>
    </location>
</feature>
<dbReference type="RefSeq" id="WP_107664970.1">
    <property type="nucleotide sequence ID" value="NZ_PZKG01000092.1"/>
</dbReference>
<keyword evidence="1" id="KW-0472">Membrane</keyword>